<sequence>MELSCYLASSFRIVLCCCGVCRIRR</sequence>
<proteinExistence type="predicted"/>
<reference evidence="1" key="2">
    <citation type="journal article" date="2015" name="Data Brief">
        <title>Shoot transcriptome of the giant reed, Arundo donax.</title>
        <authorList>
            <person name="Barrero R.A."/>
            <person name="Guerrero F.D."/>
            <person name="Moolhuijzen P."/>
            <person name="Goolsby J.A."/>
            <person name="Tidwell J."/>
            <person name="Bellgard S.E."/>
            <person name="Bellgard M.I."/>
        </authorList>
    </citation>
    <scope>NUCLEOTIDE SEQUENCE</scope>
    <source>
        <tissue evidence="1">Shoot tissue taken approximately 20 cm above the soil surface</tissue>
    </source>
</reference>
<protein>
    <submittedName>
        <fullName evidence="1">Uncharacterized protein</fullName>
    </submittedName>
</protein>
<organism evidence="1">
    <name type="scientific">Arundo donax</name>
    <name type="common">Giant reed</name>
    <name type="synonym">Donax arundinaceus</name>
    <dbReference type="NCBI Taxonomy" id="35708"/>
    <lineage>
        <taxon>Eukaryota</taxon>
        <taxon>Viridiplantae</taxon>
        <taxon>Streptophyta</taxon>
        <taxon>Embryophyta</taxon>
        <taxon>Tracheophyta</taxon>
        <taxon>Spermatophyta</taxon>
        <taxon>Magnoliopsida</taxon>
        <taxon>Liliopsida</taxon>
        <taxon>Poales</taxon>
        <taxon>Poaceae</taxon>
        <taxon>PACMAD clade</taxon>
        <taxon>Arundinoideae</taxon>
        <taxon>Arundineae</taxon>
        <taxon>Arundo</taxon>
    </lineage>
</organism>
<name>A0A0A9CBT2_ARUDO</name>
<evidence type="ECO:0000313" key="1">
    <source>
        <dbReference type="EMBL" id="JAD73021.1"/>
    </source>
</evidence>
<dbReference type="AlphaFoldDB" id="A0A0A9CBT2"/>
<reference evidence="1" key="1">
    <citation type="submission" date="2014-09" db="EMBL/GenBank/DDBJ databases">
        <authorList>
            <person name="Magalhaes I.L.F."/>
            <person name="Oliveira U."/>
            <person name="Santos F.R."/>
            <person name="Vidigal T.H.D.A."/>
            <person name="Brescovit A.D."/>
            <person name="Santos A.J."/>
        </authorList>
    </citation>
    <scope>NUCLEOTIDE SEQUENCE</scope>
    <source>
        <tissue evidence="1">Shoot tissue taken approximately 20 cm above the soil surface</tissue>
    </source>
</reference>
<dbReference type="EMBL" id="GBRH01224874">
    <property type="protein sequence ID" value="JAD73021.1"/>
    <property type="molecule type" value="Transcribed_RNA"/>
</dbReference>
<accession>A0A0A9CBT2</accession>